<proteinExistence type="predicted"/>
<reference evidence="1 2" key="1">
    <citation type="journal article" date="2020" name="Cell">
        <title>Large-Scale Comparative Analyses of Tick Genomes Elucidate Their Genetic Diversity and Vector Capacities.</title>
        <authorList>
            <consortium name="Tick Genome and Microbiome Consortium (TIGMIC)"/>
            <person name="Jia N."/>
            <person name="Wang J."/>
            <person name="Shi W."/>
            <person name="Du L."/>
            <person name="Sun Y."/>
            <person name="Zhan W."/>
            <person name="Jiang J.F."/>
            <person name="Wang Q."/>
            <person name="Zhang B."/>
            <person name="Ji P."/>
            <person name="Bell-Sakyi L."/>
            <person name="Cui X.M."/>
            <person name="Yuan T.T."/>
            <person name="Jiang B.G."/>
            <person name="Yang W.F."/>
            <person name="Lam T.T."/>
            <person name="Chang Q.C."/>
            <person name="Ding S.J."/>
            <person name="Wang X.J."/>
            <person name="Zhu J.G."/>
            <person name="Ruan X.D."/>
            <person name="Zhao L."/>
            <person name="Wei J.T."/>
            <person name="Ye R.Z."/>
            <person name="Que T.C."/>
            <person name="Du C.H."/>
            <person name="Zhou Y.H."/>
            <person name="Cheng J.X."/>
            <person name="Dai P.F."/>
            <person name="Guo W.B."/>
            <person name="Han X.H."/>
            <person name="Huang E.J."/>
            <person name="Li L.F."/>
            <person name="Wei W."/>
            <person name="Gao Y.C."/>
            <person name="Liu J.Z."/>
            <person name="Shao H.Z."/>
            <person name="Wang X."/>
            <person name="Wang C.C."/>
            <person name="Yang T.C."/>
            <person name="Huo Q.B."/>
            <person name="Li W."/>
            <person name="Chen H.Y."/>
            <person name="Chen S.E."/>
            <person name="Zhou L.G."/>
            <person name="Ni X.B."/>
            <person name="Tian J.H."/>
            <person name="Sheng Y."/>
            <person name="Liu T."/>
            <person name="Pan Y.S."/>
            <person name="Xia L.Y."/>
            <person name="Li J."/>
            <person name="Zhao F."/>
            <person name="Cao W.C."/>
        </authorList>
    </citation>
    <scope>NUCLEOTIDE SEQUENCE [LARGE SCALE GENOMIC DNA]</scope>
    <source>
        <strain evidence="1">Iper-2018</strain>
    </source>
</reference>
<evidence type="ECO:0000313" key="1">
    <source>
        <dbReference type="EMBL" id="KAG0413503.1"/>
    </source>
</evidence>
<name>A0AC60P256_IXOPE</name>
<keyword evidence="2" id="KW-1185">Reference proteome</keyword>
<accession>A0AC60P256</accession>
<dbReference type="EMBL" id="JABSTQ010011252">
    <property type="protein sequence ID" value="KAG0413503.1"/>
    <property type="molecule type" value="Genomic_DNA"/>
</dbReference>
<gene>
    <name evidence="1" type="ORF">HPB47_009335</name>
</gene>
<dbReference type="Proteomes" id="UP000805193">
    <property type="component" value="Unassembled WGS sequence"/>
</dbReference>
<organism evidence="1 2">
    <name type="scientific">Ixodes persulcatus</name>
    <name type="common">Taiga tick</name>
    <dbReference type="NCBI Taxonomy" id="34615"/>
    <lineage>
        <taxon>Eukaryota</taxon>
        <taxon>Metazoa</taxon>
        <taxon>Ecdysozoa</taxon>
        <taxon>Arthropoda</taxon>
        <taxon>Chelicerata</taxon>
        <taxon>Arachnida</taxon>
        <taxon>Acari</taxon>
        <taxon>Parasitiformes</taxon>
        <taxon>Ixodida</taxon>
        <taxon>Ixodoidea</taxon>
        <taxon>Ixodidae</taxon>
        <taxon>Ixodinae</taxon>
        <taxon>Ixodes</taxon>
    </lineage>
</organism>
<evidence type="ECO:0000313" key="2">
    <source>
        <dbReference type="Proteomes" id="UP000805193"/>
    </source>
</evidence>
<comment type="caution">
    <text evidence="1">The sequence shown here is derived from an EMBL/GenBank/DDBJ whole genome shotgun (WGS) entry which is preliminary data.</text>
</comment>
<sequence length="660" mass="71370">MFLCTPSFDTTSCGESRVARTIPKTKRRRAAIRREQIPDVAANARAAGFVALNDWEGDGKISVGGEGAGSGTSDLSRRGAERFPCETCGQTFDSGLKRTRHRFAHLGGASRPCPLQCSSCGRTFSSRLALAEHQARHENKMLYVCPTCGRQFRQNTGLWRHLRTHDPDTPRPRHPCAVCGREFSRPDYLRAHTATHDHPHKRSFVCQVCDRGFLQGSDLNRHRLVHSTECRFRCAVCERTFSDRSSRNRHQREHDPTQCYVCTMCGTTFKRTSKLRCHFTRMHGDSAVLEPRPGTSSTGRATDGTAVVPSAPEAVPMGGEKVSEICASAIFDLSCEVAALSDEVGNGLGEVCRPSVSEERRPHLETRGTSLPLAGQVSNGRPASLQAAGEIRASSNLPRESNVETPKCNRLAALNELTDDPSDEPVNALVEPDSPPLLEIPSEMLASGNNLQVSGESTNKLSASHDLASRDLLMPRQSVELRDDDCPPSSGEPPAPSRCPGGLPAADTLNKTKARSGDSPERDGTTTAAADRLEGVPGGATDVLRRSLDDATEVAVAQDPSLPDGSCGDADFASFPDFGSQAYYDWLAGFASVCNLLSPPLDSRVFARVTQVLKTLGDALALPSGVLACRENFEILLGIWDDLRRLVGKHLGFVVAHLPA</sequence>
<protein>
    <submittedName>
        <fullName evidence="1">Uncharacterized protein</fullName>
    </submittedName>
</protein>